<protein>
    <submittedName>
        <fullName evidence="3">AAA family ATPase</fullName>
    </submittedName>
</protein>
<dbReference type="InterPro" id="IPR003959">
    <property type="entry name" value="ATPase_AAA_core"/>
</dbReference>
<evidence type="ECO:0000313" key="3">
    <source>
        <dbReference type="EMBL" id="XCG51095.1"/>
    </source>
</evidence>
<dbReference type="RefSeq" id="WP_353641394.1">
    <property type="nucleotide sequence ID" value="NZ_CP159253.1"/>
</dbReference>
<dbReference type="PANTHER" id="PTHR43581">
    <property type="entry name" value="ATP/GTP PHOSPHATASE"/>
    <property type="match status" value="1"/>
</dbReference>
<sequence>MQQKFTKVEFHRFKAFKNFRIDLRHFNILVGPNNAGKSTVLSAFRILAAALRRASAKGAVLVRGPAGMVYGHEVDLRTISVAEENIFFDYDDEEPAFVKFTITNANTLTLYFPEQGVCYLIPDAQGKNYYSPSAFKKHFNSKIGFVPILGPVDHHEQLYQEEAARLALFSYRAARNFRNIWYHFPDRFDDFRAALQQTWPGMDIEPPEVDNSHEKPLLHMYCPEDRRPREIFWSGFGFQVWCQMLTHVIQSKDASLFLIDEPDIYLHSELQRQLLSILRNLGPDILLATHSTEMIVEAETNDIVLINKRRSSGKRIKDPSQLATVFSDLGSNLNPILTQLAKTRRVLFVEGKDFQILGKFARKLGADGVGSRRDFAVIPVEGFNPERNLKKGMESTLGTSVLAAALLDRDYRSDGECDHIAEKCREFCDEVRIYRRKEVENFLLVPIAINRAALQRLAEQARRSGQATPEAPDIAPALDEYCTSTKSYAMAQTAETRRQFERSRGSGEHSATLTQKTLEDFEEKWGDPEARLNIVSGKEALSEVNRFSQKTFSVTVTPMAIIDAMRNDEVPTEMMEIVEMLKSFSARSASN</sequence>
<dbReference type="EMBL" id="CP159253">
    <property type="protein sequence ID" value="XCG51095.1"/>
    <property type="molecule type" value="Genomic_DNA"/>
</dbReference>
<dbReference type="SUPFAM" id="SSF52540">
    <property type="entry name" value="P-loop containing nucleoside triphosphate hydrolases"/>
    <property type="match status" value="1"/>
</dbReference>
<dbReference type="InterPro" id="IPR051396">
    <property type="entry name" value="Bact_Antivir_Def_Nuclease"/>
</dbReference>
<organism evidence="3">
    <name type="scientific">Mesorhizobium sp. WSM2240</name>
    <dbReference type="NCBI Taxonomy" id="3228851"/>
    <lineage>
        <taxon>Bacteria</taxon>
        <taxon>Pseudomonadati</taxon>
        <taxon>Pseudomonadota</taxon>
        <taxon>Alphaproteobacteria</taxon>
        <taxon>Hyphomicrobiales</taxon>
        <taxon>Phyllobacteriaceae</taxon>
        <taxon>Mesorhizobium</taxon>
    </lineage>
</organism>
<dbReference type="Pfam" id="PF13175">
    <property type="entry name" value="AAA_15"/>
    <property type="match status" value="1"/>
</dbReference>
<dbReference type="GO" id="GO:0005524">
    <property type="term" value="F:ATP binding"/>
    <property type="evidence" value="ECO:0007669"/>
    <property type="project" value="InterPro"/>
</dbReference>
<dbReference type="InterPro" id="IPR027417">
    <property type="entry name" value="P-loop_NTPase"/>
</dbReference>
<dbReference type="AlphaFoldDB" id="A0AAU8CW69"/>
<proteinExistence type="predicted"/>
<dbReference type="Gene3D" id="3.40.50.300">
    <property type="entry name" value="P-loop containing nucleotide triphosphate hydrolases"/>
    <property type="match status" value="2"/>
</dbReference>
<feature type="domain" description="ATPase AAA-type core" evidence="2">
    <location>
        <begin position="175"/>
        <end position="293"/>
    </location>
</feature>
<reference evidence="3" key="1">
    <citation type="submission" date="2024-06" db="EMBL/GenBank/DDBJ databases">
        <title>Mesorhizobium karijinii sp. nov., a symbiont of the iconic Swainsona formosa from arid Australia.</title>
        <authorList>
            <person name="Hill Y.J."/>
            <person name="Watkin E.L.J."/>
            <person name="O'Hara G.W."/>
            <person name="Terpolilli J."/>
            <person name="Tye M.L."/>
            <person name="Kohlmeier M.G."/>
        </authorList>
    </citation>
    <scope>NUCLEOTIDE SEQUENCE</scope>
    <source>
        <strain evidence="3">WSM2240</strain>
    </source>
</reference>
<dbReference type="GO" id="GO:0016887">
    <property type="term" value="F:ATP hydrolysis activity"/>
    <property type="evidence" value="ECO:0007669"/>
    <property type="project" value="InterPro"/>
</dbReference>
<dbReference type="Pfam" id="PF13304">
    <property type="entry name" value="AAA_21"/>
    <property type="match status" value="1"/>
</dbReference>
<name>A0AAU8CW69_9HYPH</name>
<evidence type="ECO:0000259" key="2">
    <source>
        <dbReference type="Pfam" id="PF13304"/>
    </source>
</evidence>
<dbReference type="PANTHER" id="PTHR43581:SF4">
    <property type="entry name" value="ATP_GTP PHOSPHATASE"/>
    <property type="match status" value="1"/>
</dbReference>
<dbReference type="InterPro" id="IPR041685">
    <property type="entry name" value="AAA_GajA/Old/RecF-like"/>
</dbReference>
<evidence type="ECO:0000259" key="1">
    <source>
        <dbReference type="Pfam" id="PF13175"/>
    </source>
</evidence>
<dbReference type="CDD" id="cd00267">
    <property type="entry name" value="ABC_ATPase"/>
    <property type="match status" value="1"/>
</dbReference>
<accession>A0AAU8CW69</accession>
<feature type="domain" description="Endonuclease GajA/Old nuclease/RecF-like AAA" evidence="1">
    <location>
        <begin position="7"/>
        <end position="78"/>
    </location>
</feature>
<gene>
    <name evidence="3" type="ORF">ABVK50_11720</name>
</gene>